<accession>A0A1C2I8L7</accession>
<evidence type="ECO:0000313" key="1">
    <source>
        <dbReference type="EMBL" id="OCX76252.1"/>
    </source>
</evidence>
<dbReference type="Proteomes" id="UP000094893">
    <property type="component" value="Unassembled WGS sequence"/>
</dbReference>
<organism evidence="1 2">
    <name type="scientific">Acidithiobacillus thiooxidans</name>
    <name type="common">Thiobacillus thiooxidans</name>
    <dbReference type="NCBI Taxonomy" id="930"/>
    <lineage>
        <taxon>Bacteria</taxon>
        <taxon>Pseudomonadati</taxon>
        <taxon>Pseudomonadota</taxon>
        <taxon>Acidithiobacillia</taxon>
        <taxon>Acidithiobacillales</taxon>
        <taxon>Acidithiobacillaceae</taxon>
        <taxon>Acidithiobacillus</taxon>
    </lineage>
</organism>
<comment type="caution">
    <text evidence="1">The sequence shown here is derived from an EMBL/GenBank/DDBJ whole genome shotgun (WGS) entry which is preliminary data.</text>
</comment>
<dbReference type="RefSeq" id="WP_024893264.1">
    <property type="nucleotide sequence ID" value="NZ_LWRZ01000239.1"/>
</dbReference>
<gene>
    <name evidence="1" type="ORF">A6P07_02855</name>
</gene>
<dbReference type="AlphaFoldDB" id="A0A1C2I8L7"/>
<reference evidence="1 2" key="1">
    <citation type="journal article" date="2016" name="Int. J. Mol. Sci.">
        <title>Comparative genomics of the extreme acidophile Acidithiobacillus thiooxidans reveals intraspecific divergence and niche adaptation.</title>
        <authorList>
            <person name="Zhang X."/>
            <person name="Feng X."/>
            <person name="Tao J."/>
            <person name="Ma L."/>
            <person name="Xiao Y."/>
            <person name="Liang Y."/>
            <person name="Liu X."/>
            <person name="Yin H."/>
        </authorList>
    </citation>
    <scope>NUCLEOTIDE SEQUENCE [LARGE SCALE GENOMIC DNA]</scope>
    <source>
        <strain evidence="1 2">A02</strain>
    </source>
</reference>
<name>A0A1C2I8L7_ACITH</name>
<evidence type="ECO:0000313" key="2">
    <source>
        <dbReference type="Proteomes" id="UP000094893"/>
    </source>
</evidence>
<proteinExistence type="predicted"/>
<protein>
    <submittedName>
        <fullName evidence="1">Uncharacterized protein</fullName>
    </submittedName>
</protein>
<sequence>MAANLNFDLVETICHRPFLAEKLEIAQQAEDMVRDDRTFAMLLNHFYKVSREDSILLDWIAETSFEPALTLVKYMISLVFYGTEATDLRGFMLGVLEKYSTQVRLQMIMDDVPNSSQTVH</sequence>
<dbReference type="EMBL" id="LWSA01000028">
    <property type="protein sequence ID" value="OCX76252.1"/>
    <property type="molecule type" value="Genomic_DNA"/>
</dbReference>